<keyword evidence="1" id="KW-0732">Signal</keyword>
<dbReference type="OrthoDB" id="3941110at2759"/>
<dbReference type="PANTHER" id="PTHR41775">
    <property type="entry name" value="SECRETED PROTEIN-RELATED"/>
    <property type="match status" value="1"/>
</dbReference>
<sequence length="370" mass="39583">MYRMQRSVLTGLLAAVSIFDLTVAQACRPLPRLGGSRAPTTGVLRAAAIFVDFPDFAAQSSTTDHWNTFTNASELFKTMSFGKLDLQMKPQLEKFYRMPGNSSSYNYKRGLTTEDHLRYVNDALKAVGTAVSFTGINVLYVVAAKGATEISFSPTLMVTVTAADGTVIGNSVTYGQDAYNTWGYKVVNHETGHTMGLPDLYPYSGGTTTQWVGGFDMMGLISGQSPDYFGILKWQLGWVTNTQVDCVNTTGTSTHRISPIEVQGGTKKLVMVPLSSTQSVIAEVRSNQGADKDACATGVLIYEARSDIASGNGPIRVMDSKPGSAGCSPSIGGGLNDAPYQVGSTYSNGSGLSITVKSKEGEDYVVEVRR</sequence>
<gene>
    <name evidence="2" type="ORF">DM02DRAFT_597617</name>
</gene>
<protein>
    <submittedName>
        <fullName evidence="2">M6 metalloprotease</fullName>
    </submittedName>
</protein>
<dbReference type="AlphaFoldDB" id="A0A2V1DHY2"/>
<evidence type="ECO:0000313" key="3">
    <source>
        <dbReference type="Proteomes" id="UP000244855"/>
    </source>
</evidence>
<dbReference type="GO" id="GO:0006508">
    <property type="term" value="P:proteolysis"/>
    <property type="evidence" value="ECO:0007669"/>
    <property type="project" value="UniProtKB-KW"/>
</dbReference>
<keyword evidence="2" id="KW-0378">Hydrolase</keyword>
<dbReference type="Proteomes" id="UP000244855">
    <property type="component" value="Unassembled WGS sequence"/>
</dbReference>
<dbReference type="NCBIfam" id="TIGR03296">
    <property type="entry name" value="M6dom_TIGR03296"/>
    <property type="match status" value="1"/>
</dbReference>
<keyword evidence="2" id="KW-0482">Metalloprotease</keyword>
<dbReference type="GO" id="GO:0008237">
    <property type="term" value="F:metallopeptidase activity"/>
    <property type="evidence" value="ECO:0007669"/>
    <property type="project" value="UniProtKB-KW"/>
</dbReference>
<dbReference type="SUPFAM" id="SSF55486">
    <property type="entry name" value="Metalloproteases ('zincins'), catalytic domain"/>
    <property type="match status" value="1"/>
</dbReference>
<evidence type="ECO:0000256" key="1">
    <source>
        <dbReference type="SAM" id="SignalP"/>
    </source>
</evidence>
<organism evidence="2 3">
    <name type="scientific">Periconia macrospinosa</name>
    <dbReference type="NCBI Taxonomy" id="97972"/>
    <lineage>
        <taxon>Eukaryota</taxon>
        <taxon>Fungi</taxon>
        <taxon>Dikarya</taxon>
        <taxon>Ascomycota</taxon>
        <taxon>Pezizomycotina</taxon>
        <taxon>Dothideomycetes</taxon>
        <taxon>Pleosporomycetidae</taxon>
        <taxon>Pleosporales</taxon>
        <taxon>Massarineae</taxon>
        <taxon>Periconiaceae</taxon>
        <taxon>Periconia</taxon>
    </lineage>
</organism>
<keyword evidence="3" id="KW-1185">Reference proteome</keyword>
<keyword evidence="2" id="KW-0645">Protease</keyword>
<feature type="chain" id="PRO_5015984093" evidence="1">
    <location>
        <begin position="25"/>
        <end position="370"/>
    </location>
</feature>
<evidence type="ECO:0000313" key="2">
    <source>
        <dbReference type="EMBL" id="PVH97471.1"/>
    </source>
</evidence>
<proteinExistence type="predicted"/>
<name>A0A2V1DHY2_9PLEO</name>
<dbReference type="InterPro" id="IPR008757">
    <property type="entry name" value="Peptidase_M6-like_domain"/>
</dbReference>
<reference evidence="2 3" key="1">
    <citation type="journal article" date="2018" name="Sci. Rep.">
        <title>Comparative genomics provides insights into the lifestyle and reveals functional heterogeneity of dark septate endophytic fungi.</title>
        <authorList>
            <person name="Knapp D.G."/>
            <person name="Nemeth J.B."/>
            <person name="Barry K."/>
            <person name="Hainaut M."/>
            <person name="Henrissat B."/>
            <person name="Johnson J."/>
            <person name="Kuo A."/>
            <person name="Lim J.H.P."/>
            <person name="Lipzen A."/>
            <person name="Nolan M."/>
            <person name="Ohm R.A."/>
            <person name="Tamas L."/>
            <person name="Grigoriev I.V."/>
            <person name="Spatafora J.W."/>
            <person name="Nagy L.G."/>
            <person name="Kovacs G.M."/>
        </authorList>
    </citation>
    <scope>NUCLEOTIDE SEQUENCE [LARGE SCALE GENOMIC DNA]</scope>
    <source>
        <strain evidence="2 3">DSE2036</strain>
    </source>
</reference>
<feature type="signal peptide" evidence="1">
    <location>
        <begin position="1"/>
        <end position="24"/>
    </location>
</feature>
<dbReference type="EMBL" id="KZ805435">
    <property type="protein sequence ID" value="PVH97471.1"/>
    <property type="molecule type" value="Genomic_DNA"/>
</dbReference>
<accession>A0A2V1DHY2</accession>
<dbReference type="PANTHER" id="PTHR41775:SF1">
    <property type="entry name" value="PEPTIDASE M6-LIKE DOMAIN-CONTAINING PROTEIN"/>
    <property type="match status" value="1"/>
</dbReference>